<dbReference type="EMBL" id="JBHTIZ010000011">
    <property type="protein sequence ID" value="MFD0983722.1"/>
    <property type="molecule type" value="Genomic_DNA"/>
</dbReference>
<organism evidence="2 3">
    <name type="scientific">Flavobacterium myungsuense</name>
    <dbReference type="NCBI Taxonomy" id="651823"/>
    <lineage>
        <taxon>Bacteria</taxon>
        <taxon>Pseudomonadati</taxon>
        <taxon>Bacteroidota</taxon>
        <taxon>Flavobacteriia</taxon>
        <taxon>Flavobacteriales</taxon>
        <taxon>Flavobacteriaceae</taxon>
        <taxon>Flavobacterium</taxon>
    </lineage>
</organism>
<protein>
    <recommendedName>
        <fullName evidence="4">GTP-binding protein</fullName>
    </recommendedName>
</protein>
<gene>
    <name evidence="2" type="ORF">ACFQ0S_04435</name>
</gene>
<proteinExistence type="predicted"/>
<accession>A0ABW3IZV1</accession>
<evidence type="ECO:0000313" key="3">
    <source>
        <dbReference type="Proteomes" id="UP001597051"/>
    </source>
</evidence>
<feature type="transmembrane region" description="Helical" evidence="1">
    <location>
        <begin position="88"/>
        <end position="112"/>
    </location>
</feature>
<reference evidence="3" key="1">
    <citation type="journal article" date="2019" name="Int. J. Syst. Evol. Microbiol.">
        <title>The Global Catalogue of Microorganisms (GCM) 10K type strain sequencing project: providing services to taxonomists for standard genome sequencing and annotation.</title>
        <authorList>
            <consortium name="The Broad Institute Genomics Platform"/>
            <consortium name="The Broad Institute Genome Sequencing Center for Infectious Disease"/>
            <person name="Wu L."/>
            <person name="Ma J."/>
        </authorList>
    </citation>
    <scope>NUCLEOTIDE SEQUENCE [LARGE SCALE GENOMIC DNA]</scope>
    <source>
        <strain evidence="3">CECT 7649</strain>
    </source>
</reference>
<feature type="transmembrane region" description="Helical" evidence="1">
    <location>
        <begin position="124"/>
        <end position="141"/>
    </location>
</feature>
<dbReference type="RefSeq" id="WP_379754420.1">
    <property type="nucleotide sequence ID" value="NZ_JBHSYB010000012.1"/>
</dbReference>
<evidence type="ECO:0000256" key="1">
    <source>
        <dbReference type="SAM" id="Phobius"/>
    </source>
</evidence>
<comment type="caution">
    <text evidence="2">The sequence shown here is derived from an EMBL/GenBank/DDBJ whole genome shotgun (WGS) entry which is preliminary data.</text>
</comment>
<keyword evidence="1" id="KW-0472">Membrane</keyword>
<name>A0ABW3IZV1_9FLAO</name>
<dbReference type="Proteomes" id="UP001597051">
    <property type="component" value="Unassembled WGS sequence"/>
</dbReference>
<evidence type="ECO:0000313" key="2">
    <source>
        <dbReference type="EMBL" id="MFD0983722.1"/>
    </source>
</evidence>
<keyword evidence="1" id="KW-1133">Transmembrane helix</keyword>
<sequence>MDTNTTIRLRLRFYKDVEKNIEDVHEIFEESAKNNEGDFLIKVYENHIWFYVVASKKRIWSPHLHLELVPKSEKTTHIRGLFGPDQTLWTFFMFLHFIIAGAFVLFGMFAFSNYSLKQSFSTDIIVMAAMVIIWFVLYFIAKELRKKGNDQMNEMENLFLKIIE</sequence>
<keyword evidence="1" id="KW-0812">Transmembrane</keyword>
<evidence type="ECO:0008006" key="4">
    <source>
        <dbReference type="Google" id="ProtNLM"/>
    </source>
</evidence>
<keyword evidence="3" id="KW-1185">Reference proteome</keyword>